<reference evidence="5" key="1">
    <citation type="journal article" date="2019" name="Int. J. Syst. Evol. Microbiol.">
        <title>The Global Catalogue of Microorganisms (GCM) 10K type strain sequencing project: providing services to taxonomists for standard genome sequencing and annotation.</title>
        <authorList>
            <consortium name="The Broad Institute Genomics Platform"/>
            <consortium name="The Broad Institute Genome Sequencing Center for Infectious Disease"/>
            <person name="Wu L."/>
            <person name="Ma J."/>
        </authorList>
    </citation>
    <scope>NUCLEOTIDE SEQUENCE [LARGE SCALE GENOMIC DNA]</scope>
    <source>
        <strain evidence="5">CGMCC 1.10759</strain>
    </source>
</reference>
<dbReference type="EMBL" id="JBHSDU010000015">
    <property type="protein sequence ID" value="MFC4314302.1"/>
    <property type="molecule type" value="Genomic_DNA"/>
</dbReference>
<keyword evidence="2" id="KW-0812">Transmembrane</keyword>
<protein>
    <submittedName>
        <fullName evidence="4">Efflux transporter outer membrane subunit</fullName>
    </submittedName>
</protein>
<comment type="subcellular location">
    <subcellularLocation>
        <location evidence="2">Cell outer membrane</location>
        <topology evidence="2">Lipid-anchor</topology>
    </subcellularLocation>
</comment>
<comment type="caution">
    <text evidence="4">The sequence shown here is derived from an EMBL/GenBank/DDBJ whole genome shotgun (WGS) entry which is preliminary data.</text>
</comment>
<gene>
    <name evidence="4" type="ORF">ACFPN2_34880</name>
</gene>
<evidence type="ECO:0000256" key="1">
    <source>
        <dbReference type="ARBA" id="ARBA00007613"/>
    </source>
</evidence>
<dbReference type="Pfam" id="PF02321">
    <property type="entry name" value="OEP"/>
    <property type="match status" value="2"/>
</dbReference>
<keyword evidence="2" id="KW-0449">Lipoprotein</keyword>
<keyword evidence="5" id="KW-1185">Reference proteome</keyword>
<keyword evidence="3" id="KW-0175">Coiled coil</keyword>
<dbReference type="SUPFAM" id="SSF56954">
    <property type="entry name" value="Outer membrane efflux proteins (OEP)"/>
    <property type="match status" value="1"/>
</dbReference>
<evidence type="ECO:0000256" key="2">
    <source>
        <dbReference type="RuleBase" id="RU362097"/>
    </source>
</evidence>
<name>A0ABV8T3D7_9GAMM</name>
<sequence length="478" mass="51114">MSRSASKQRSVTGLAFALLIAGCASTSQRPARDLGHNVPDEWHAQLPHHGELSDLSVWWSQFNDPLLLRLIEAGQRVSPTLAEATARVGDARANRTAQRAQLLPLLDAGSNGSRARSDLVQPVATTSSATVNVSWELDLFGANRAGAGAAQASLESSQARWHEARILVAAEIAKTYTELRLCEALIDQAEREVDSYEQTAHVVSLLARAGFETNAAADQAGAGAAQSRSGLIEQRASCDLLVKSLVSLTSEDETLLRRDLQVGEATLPTPVELTVAAVPADALAQRPDIFAAARDVEMASAEADRAEAQRWPRITLQGSIGNLRMESGGVTTDGRVWSVGPVAVTMPLFDGGARKANATAAHTRYEASTVVYAARLREAIREVESALVLLESAASRDNNVAIAAKGFASSYAAVDQRYKNGGASLFELEEARRNLIAAERAVVSLHRDRIVAWIDLYRAVGGGWSPDAIQTSLKVDRP</sequence>
<feature type="coiled-coil region" evidence="3">
    <location>
        <begin position="172"/>
        <end position="199"/>
    </location>
</feature>
<dbReference type="RefSeq" id="WP_380605371.1">
    <property type="nucleotide sequence ID" value="NZ_JBHSDU010000015.1"/>
</dbReference>
<keyword evidence="2" id="KW-1134">Transmembrane beta strand</keyword>
<dbReference type="InterPro" id="IPR010131">
    <property type="entry name" value="MdtP/NodT-like"/>
</dbReference>
<dbReference type="Gene3D" id="1.20.1600.10">
    <property type="entry name" value="Outer membrane efflux proteins (OEP)"/>
    <property type="match status" value="1"/>
</dbReference>
<comment type="similarity">
    <text evidence="1 2">Belongs to the outer membrane factor (OMF) (TC 1.B.17) family.</text>
</comment>
<keyword evidence="2" id="KW-0564">Palmitate</keyword>
<dbReference type="PANTHER" id="PTHR30203:SF29">
    <property type="entry name" value="PROTEIN CYAE"/>
    <property type="match status" value="1"/>
</dbReference>
<dbReference type="Gene3D" id="2.20.200.10">
    <property type="entry name" value="Outer membrane efflux proteins (OEP)"/>
    <property type="match status" value="1"/>
</dbReference>
<dbReference type="PROSITE" id="PS51257">
    <property type="entry name" value="PROKAR_LIPOPROTEIN"/>
    <property type="match status" value="1"/>
</dbReference>
<dbReference type="Proteomes" id="UP001595904">
    <property type="component" value="Unassembled WGS sequence"/>
</dbReference>
<organism evidence="4 5">
    <name type="scientific">Steroidobacter flavus</name>
    <dbReference type="NCBI Taxonomy" id="1842136"/>
    <lineage>
        <taxon>Bacteria</taxon>
        <taxon>Pseudomonadati</taxon>
        <taxon>Pseudomonadota</taxon>
        <taxon>Gammaproteobacteria</taxon>
        <taxon>Steroidobacterales</taxon>
        <taxon>Steroidobacteraceae</taxon>
        <taxon>Steroidobacter</taxon>
    </lineage>
</organism>
<evidence type="ECO:0000313" key="5">
    <source>
        <dbReference type="Proteomes" id="UP001595904"/>
    </source>
</evidence>
<dbReference type="NCBIfam" id="TIGR01845">
    <property type="entry name" value="outer_NodT"/>
    <property type="match status" value="1"/>
</dbReference>
<evidence type="ECO:0000256" key="3">
    <source>
        <dbReference type="SAM" id="Coils"/>
    </source>
</evidence>
<dbReference type="InterPro" id="IPR003423">
    <property type="entry name" value="OMP_efflux"/>
</dbReference>
<dbReference type="PANTHER" id="PTHR30203">
    <property type="entry name" value="OUTER MEMBRANE CATION EFFLUX PROTEIN"/>
    <property type="match status" value="1"/>
</dbReference>
<proteinExistence type="inferred from homology"/>
<accession>A0ABV8T3D7</accession>
<keyword evidence="2" id="KW-0472">Membrane</keyword>
<evidence type="ECO:0000313" key="4">
    <source>
        <dbReference type="EMBL" id="MFC4314302.1"/>
    </source>
</evidence>